<keyword evidence="4" id="KW-1185">Reference proteome</keyword>
<feature type="region of interest" description="Disordered" evidence="1">
    <location>
        <begin position="34"/>
        <end position="54"/>
    </location>
</feature>
<protein>
    <recommendedName>
        <fullName evidence="5">Lipoprotein</fullName>
    </recommendedName>
</protein>
<evidence type="ECO:0000313" key="3">
    <source>
        <dbReference type="EMBL" id="MBC5729131.1"/>
    </source>
</evidence>
<dbReference type="RefSeq" id="WP_186936347.1">
    <property type="nucleotide sequence ID" value="NZ_JACOPS010000007.1"/>
</dbReference>
<accession>A0ABR7HNY9</accession>
<feature type="signal peptide" evidence="2">
    <location>
        <begin position="1"/>
        <end position="18"/>
    </location>
</feature>
<comment type="caution">
    <text evidence="3">The sequence shown here is derived from an EMBL/GenBank/DDBJ whole genome shotgun (WGS) entry which is preliminary data.</text>
</comment>
<evidence type="ECO:0000313" key="4">
    <source>
        <dbReference type="Proteomes" id="UP000636755"/>
    </source>
</evidence>
<feature type="compositionally biased region" description="Low complexity" evidence="1">
    <location>
        <begin position="34"/>
        <end position="46"/>
    </location>
</feature>
<reference evidence="3 4" key="1">
    <citation type="submission" date="2020-08" db="EMBL/GenBank/DDBJ databases">
        <title>Genome public.</title>
        <authorList>
            <person name="Liu C."/>
            <person name="Sun Q."/>
        </authorList>
    </citation>
    <scope>NUCLEOTIDE SEQUENCE [LARGE SCALE GENOMIC DNA]</scope>
    <source>
        <strain evidence="3 4">NSJ-71</strain>
    </source>
</reference>
<evidence type="ECO:0008006" key="5">
    <source>
        <dbReference type="Google" id="ProtNLM"/>
    </source>
</evidence>
<organism evidence="3 4">
    <name type="scientific">Ruminococcus intestinalis</name>
    <dbReference type="NCBI Taxonomy" id="2763066"/>
    <lineage>
        <taxon>Bacteria</taxon>
        <taxon>Bacillati</taxon>
        <taxon>Bacillota</taxon>
        <taxon>Clostridia</taxon>
        <taxon>Eubacteriales</taxon>
        <taxon>Oscillospiraceae</taxon>
        <taxon>Ruminococcus</taxon>
    </lineage>
</organism>
<dbReference type="EMBL" id="JACOPS010000007">
    <property type="protein sequence ID" value="MBC5729131.1"/>
    <property type="molecule type" value="Genomic_DNA"/>
</dbReference>
<evidence type="ECO:0000256" key="2">
    <source>
        <dbReference type="SAM" id="SignalP"/>
    </source>
</evidence>
<evidence type="ECO:0000256" key="1">
    <source>
        <dbReference type="SAM" id="MobiDB-lite"/>
    </source>
</evidence>
<sequence length="188" mass="20787">MKKIISALLMASVIAISAAGCGYNDALEQASKANQQTTSASQSSDSTSDETSKVTDADYKDTFDGLCSYMQDKGYYTDKAVKTEMDASFIGAKQGVKYSISNNLAIEFYEYDTTKLNDTAKEIVKEVNDSNSFTIIEGYPVNAAYLSNNGKYLMIYNDTKIDKDNPKKDSNEYKARENAVEDFLAFKN</sequence>
<proteinExistence type="predicted"/>
<keyword evidence="2" id="KW-0732">Signal</keyword>
<dbReference type="PROSITE" id="PS51257">
    <property type="entry name" value="PROKAR_LIPOPROTEIN"/>
    <property type="match status" value="1"/>
</dbReference>
<name>A0ABR7HNY9_9FIRM</name>
<feature type="chain" id="PRO_5045484499" description="Lipoprotein" evidence="2">
    <location>
        <begin position="19"/>
        <end position="188"/>
    </location>
</feature>
<gene>
    <name evidence="3" type="ORF">H8R91_11485</name>
</gene>
<dbReference type="Proteomes" id="UP000636755">
    <property type="component" value="Unassembled WGS sequence"/>
</dbReference>